<evidence type="ECO:0000256" key="6">
    <source>
        <dbReference type="ARBA" id="ARBA00022556"/>
    </source>
</evidence>
<comment type="similarity">
    <text evidence="13">Belongs to the LpxK family.</text>
</comment>
<protein>
    <recommendedName>
        <fullName evidence="4 13">Tetraacyldisaccharide 4'-kinase</fullName>
        <ecNumber evidence="3 13">2.7.1.130</ecNumber>
    </recommendedName>
    <alternativeName>
        <fullName evidence="12 13">Lipid A 4'-kinase</fullName>
    </alternativeName>
</protein>
<evidence type="ECO:0000256" key="5">
    <source>
        <dbReference type="ARBA" id="ARBA00022516"/>
    </source>
</evidence>
<keyword evidence="11 13" id="KW-0443">Lipid metabolism</keyword>
<dbReference type="GO" id="GO:0005886">
    <property type="term" value="C:plasma membrane"/>
    <property type="evidence" value="ECO:0007669"/>
    <property type="project" value="TreeGrafter"/>
</dbReference>
<dbReference type="UniPathway" id="UPA00359">
    <property type="reaction ID" value="UER00482"/>
</dbReference>
<keyword evidence="9 13" id="KW-0418">Kinase</keyword>
<dbReference type="PANTHER" id="PTHR42724:SF1">
    <property type="entry name" value="TETRAACYLDISACCHARIDE 4'-KINASE, MITOCHONDRIAL-RELATED"/>
    <property type="match status" value="1"/>
</dbReference>
<evidence type="ECO:0000256" key="11">
    <source>
        <dbReference type="ARBA" id="ARBA00023098"/>
    </source>
</evidence>
<gene>
    <name evidence="13 14" type="primary">lpxK</name>
    <name evidence="14" type="ORF">S18_873_0004</name>
</gene>
<evidence type="ECO:0000256" key="9">
    <source>
        <dbReference type="ARBA" id="ARBA00022777"/>
    </source>
</evidence>
<keyword evidence="7 13" id="KW-0808">Transferase</keyword>
<dbReference type="NCBIfam" id="TIGR00682">
    <property type="entry name" value="lpxK"/>
    <property type="match status" value="1"/>
</dbReference>
<evidence type="ECO:0000256" key="8">
    <source>
        <dbReference type="ARBA" id="ARBA00022741"/>
    </source>
</evidence>
<evidence type="ECO:0000256" key="1">
    <source>
        <dbReference type="ARBA" id="ARBA00002274"/>
    </source>
</evidence>
<dbReference type="InterPro" id="IPR027417">
    <property type="entry name" value="P-loop_NTPase"/>
</dbReference>
<comment type="catalytic activity">
    <reaction evidence="13">
        <text>a lipid A disaccharide + ATP = a lipid IVA + ADP + H(+)</text>
        <dbReference type="Rhea" id="RHEA:67840"/>
        <dbReference type="ChEBI" id="CHEBI:15378"/>
        <dbReference type="ChEBI" id="CHEBI:30616"/>
        <dbReference type="ChEBI" id="CHEBI:176343"/>
        <dbReference type="ChEBI" id="CHEBI:176425"/>
        <dbReference type="ChEBI" id="CHEBI:456216"/>
        <dbReference type="EC" id="2.7.1.130"/>
    </reaction>
</comment>
<dbReference type="Pfam" id="PF02606">
    <property type="entry name" value="LpxK"/>
    <property type="match status" value="1"/>
</dbReference>
<evidence type="ECO:0000256" key="10">
    <source>
        <dbReference type="ARBA" id="ARBA00022840"/>
    </source>
</evidence>
<accession>F4MMZ7</accession>
<dbReference type="PANTHER" id="PTHR42724">
    <property type="entry name" value="TETRAACYLDISACCHARIDE 4'-KINASE"/>
    <property type="match status" value="1"/>
</dbReference>
<comment type="pathway">
    <text evidence="2 13">Glycolipid biosynthesis; lipid IV(A) biosynthesis; lipid IV(A) from (3R)-3-hydroxytetradecanoyl-[acyl-carrier-protein] and UDP-N-acetyl-alpha-D-glucosamine: step 6/6.</text>
</comment>
<evidence type="ECO:0000256" key="12">
    <source>
        <dbReference type="ARBA" id="ARBA00029757"/>
    </source>
</evidence>
<comment type="function">
    <text evidence="1 13">Transfers the gamma-phosphate of ATP to the 4'-position of a tetraacyldisaccharide 1-phosphate intermediate (termed DS-1-P) to form tetraacyldisaccharide 1,4'-bis-phosphate (lipid IVA).</text>
</comment>
<evidence type="ECO:0000256" key="13">
    <source>
        <dbReference type="HAMAP-Rule" id="MF_00409"/>
    </source>
</evidence>
<name>F4MMZ7_9BACT</name>
<keyword evidence="10 13" id="KW-0067">ATP-binding</keyword>
<sequence>MKKLSFILAPFTIIYGVIVATRNLLFDLKILPNIMPQIPSIGIGNLNVGGTGKSVLVDYLITYFKQKKTPFVISRGYKRKTRGVIIANDKSSALTIGDEPYQFFSKHKIGVIVCENRKDGLNILMQKNLKPDVIIFDDLMQHRYVTPHCLVTTTSFDQIFFDDHLLPLGRLREHTTQVKRANIILVTKCPNDISLKDQLQIKHRINPQSYQKIFFTKLVYGKDIINKKNKKSLTKLKFPFLLITGIANSDHLVSFLKSKSLNFEHLKYSNHHNFGLSDTKKIKQKMQSQIVLTTEKDFGRLEPFFNSNELFYLPIEMRFFTKKKEDEFILFLKKNISFV</sequence>
<comment type="caution">
    <text evidence="13">Lacks conserved residue(s) required for the propagation of feature annotation.</text>
</comment>
<evidence type="ECO:0000256" key="4">
    <source>
        <dbReference type="ARBA" id="ARBA00016436"/>
    </source>
</evidence>
<reference evidence="14" key="1">
    <citation type="submission" date="2010-05" db="EMBL/GenBank/DDBJ databases">
        <authorList>
            <person name="Genoscope - CEA"/>
        </authorList>
    </citation>
    <scope>NUCLEOTIDE SEQUENCE</scope>
</reference>
<evidence type="ECO:0000256" key="2">
    <source>
        <dbReference type="ARBA" id="ARBA00004870"/>
    </source>
</evidence>
<evidence type="ECO:0000313" key="14">
    <source>
        <dbReference type="EMBL" id="CBL87510.1"/>
    </source>
</evidence>
<dbReference type="EMBL" id="FQ032826">
    <property type="protein sequence ID" value="CBL87510.1"/>
    <property type="molecule type" value="Genomic_DNA"/>
</dbReference>
<reference evidence="14" key="2">
    <citation type="journal article" date="2012" name="Environ. Microbiol.">
        <title>Genomic content of uncultured Bacteroidetes from contrasting oceanic provinces in the North Atlantic Ocean.</title>
        <authorList>
            <person name="Gomez-Pereira P.R."/>
            <person name="Schuler M."/>
            <person name="Fuchs B.M."/>
            <person name="Bennke C."/>
            <person name="Teeling H."/>
            <person name="Waldmann J."/>
            <person name="Richter M."/>
            <person name="Barbe V."/>
            <person name="Bataille E."/>
            <person name="Glockner F.O."/>
            <person name="Amann R."/>
        </authorList>
    </citation>
    <scope>NUCLEOTIDE SEQUENCE</scope>
</reference>
<evidence type="ECO:0000256" key="7">
    <source>
        <dbReference type="ARBA" id="ARBA00022679"/>
    </source>
</evidence>
<dbReference type="GO" id="GO:0009245">
    <property type="term" value="P:lipid A biosynthetic process"/>
    <property type="evidence" value="ECO:0007669"/>
    <property type="project" value="UniProtKB-UniRule"/>
</dbReference>
<organism evidence="14">
    <name type="scientific">uncultured Flavobacteriia bacterium</name>
    <dbReference type="NCBI Taxonomy" id="212695"/>
    <lineage>
        <taxon>Bacteria</taxon>
        <taxon>Pseudomonadati</taxon>
        <taxon>Bacteroidota</taxon>
        <taxon>Flavobacteriia</taxon>
        <taxon>environmental samples</taxon>
    </lineage>
</organism>
<dbReference type="SUPFAM" id="SSF52540">
    <property type="entry name" value="P-loop containing nucleoside triphosphate hydrolases"/>
    <property type="match status" value="1"/>
</dbReference>
<dbReference type="GO" id="GO:0009029">
    <property type="term" value="F:lipid-A 4'-kinase activity"/>
    <property type="evidence" value="ECO:0007669"/>
    <property type="project" value="UniProtKB-UniRule"/>
</dbReference>
<dbReference type="GO" id="GO:0005524">
    <property type="term" value="F:ATP binding"/>
    <property type="evidence" value="ECO:0007669"/>
    <property type="project" value="UniProtKB-UniRule"/>
</dbReference>
<dbReference type="AlphaFoldDB" id="F4MMZ7"/>
<dbReference type="HAMAP" id="MF_00409">
    <property type="entry name" value="LpxK"/>
    <property type="match status" value="1"/>
</dbReference>
<dbReference type="InterPro" id="IPR003758">
    <property type="entry name" value="LpxK"/>
</dbReference>
<keyword evidence="5 13" id="KW-0444">Lipid biosynthesis</keyword>
<dbReference type="EC" id="2.7.1.130" evidence="3 13"/>
<keyword evidence="6 13" id="KW-0441">Lipid A biosynthesis</keyword>
<evidence type="ECO:0000256" key="3">
    <source>
        <dbReference type="ARBA" id="ARBA00012071"/>
    </source>
</evidence>
<proteinExistence type="inferred from homology"/>
<keyword evidence="8 13" id="KW-0547">Nucleotide-binding</keyword>